<accession>A0ABK0LW36</accession>
<keyword evidence="1" id="KW-0472">Membrane</keyword>
<proteinExistence type="predicted"/>
<dbReference type="RGD" id="9213265">
    <property type="gene designation" value="LOC103691235"/>
</dbReference>
<dbReference type="GeneTree" id="ENSGT01130000278657"/>
<reference evidence="2" key="1">
    <citation type="submission" date="2024-01" db="EMBL/GenBank/DDBJ databases">
        <title>GRCr8: a new rat reference genome assembly contstructed from accurate long reads and long range scaffolding.</title>
        <authorList>
            <person name="Doris P.A."/>
            <person name="Kalbfleisch T."/>
            <person name="Li K."/>
            <person name="Howe K."/>
            <person name="Wood J."/>
        </authorList>
    </citation>
    <scope>NUCLEOTIDE SEQUENCE [LARGE SCALE GENOMIC DNA]</scope>
    <source>
        <strain evidence="2">Brown Norway</strain>
    </source>
</reference>
<gene>
    <name evidence="2" type="primary">LOC103691235</name>
</gene>
<reference evidence="2" key="2">
    <citation type="submission" date="2025-08" db="UniProtKB">
        <authorList>
            <consortium name="Ensembl"/>
        </authorList>
    </citation>
    <scope>IDENTIFICATION</scope>
    <source>
        <strain evidence="2">Brown Norway</strain>
    </source>
</reference>
<organism evidence="2 3">
    <name type="scientific">Rattus norvegicus</name>
    <name type="common">Rat</name>
    <dbReference type="NCBI Taxonomy" id="10116"/>
    <lineage>
        <taxon>Eukaryota</taxon>
        <taxon>Metazoa</taxon>
        <taxon>Chordata</taxon>
        <taxon>Craniata</taxon>
        <taxon>Vertebrata</taxon>
        <taxon>Euteleostomi</taxon>
        <taxon>Mammalia</taxon>
        <taxon>Eutheria</taxon>
        <taxon>Euarchontoglires</taxon>
        <taxon>Glires</taxon>
        <taxon>Rodentia</taxon>
        <taxon>Myomorpha</taxon>
        <taxon>Muroidea</taxon>
        <taxon>Muridae</taxon>
        <taxon>Murinae</taxon>
        <taxon>Rattus</taxon>
    </lineage>
</organism>
<dbReference type="Ensembl" id="ENSRNOT00000136493.1">
    <property type="protein sequence ID" value="ENSRNOP00000106122.1"/>
    <property type="gene ID" value="ENSRNOG00000067655.2"/>
</dbReference>
<name>A0ABK0LW36_RAT</name>
<evidence type="ECO:0000313" key="3">
    <source>
        <dbReference type="Proteomes" id="UP000002494"/>
    </source>
</evidence>
<dbReference type="Proteomes" id="UP000002494">
    <property type="component" value="Chromosome 1"/>
</dbReference>
<keyword evidence="3" id="KW-1185">Reference proteome</keyword>
<evidence type="ECO:0000313" key="2">
    <source>
        <dbReference type="Ensembl" id="ENSRNOP00000106122.1"/>
    </source>
</evidence>
<keyword evidence="1" id="KW-0812">Transmembrane</keyword>
<reference evidence="2" key="3">
    <citation type="submission" date="2025-09" db="UniProtKB">
        <authorList>
            <consortium name="Ensembl"/>
        </authorList>
    </citation>
    <scope>IDENTIFICATION</scope>
    <source>
        <strain evidence="2">Brown Norway</strain>
    </source>
</reference>
<protein>
    <submittedName>
        <fullName evidence="2">Uncharacterized LOC103691235</fullName>
    </submittedName>
</protein>
<sequence>MMTGNRTWCHPFLTFLGHFNTPLTSPALNFRQKDSWQLLAMTSPGPWNPAPASISSPTLLLPTPAIVFIAVGIYLVLLGLVLLTRHCLLAQGCCTDCSSPCRKQGASETQDCCWSCAEACDFPLPSPGHYLDACCPHPSEAGWAPRCPRCCPLCDCACACQLPDCQSLNCLCFEIKLR</sequence>
<keyword evidence="1" id="KW-1133">Transmembrane helix</keyword>
<feature type="transmembrane region" description="Helical" evidence="1">
    <location>
        <begin position="65"/>
        <end position="83"/>
    </location>
</feature>
<evidence type="ECO:0000256" key="1">
    <source>
        <dbReference type="SAM" id="Phobius"/>
    </source>
</evidence>